<evidence type="ECO:0000313" key="13">
    <source>
        <dbReference type="Proteomes" id="UP000321595"/>
    </source>
</evidence>
<dbReference type="GO" id="GO:0005886">
    <property type="term" value="C:plasma membrane"/>
    <property type="evidence" value="ECO:0007669"/>
    <property type="project" value="UniProtKB-SubCell"/>
</dbReference>
<comment type="subcellular location">
    <subcellularLocation>
        <location evidence="1">Cell inner membrane</location>
        <topology evidence="1">Single-pass membrane protein</topology>
        <orientation evidence="1">Periplasmic side</orientation>
    </subcellularLocation>
</comment>
<comment type="similarity">
    <text evidence="2">Belongs to the TonB family.</text>
</comment>
<dbReference type="PANTHER" id="PTHR33446:SF2">
    <property type="entry name" value="PROTEIN TONB"/>
    <property type="match status" value="1"/>
</dbReference>
<dbReference type="NCBIfam" id="TIGR01352">
    <property type="entry name" value="tonB_Cterm"/>
    <property type="match status" value="1"/>
</dbReference>
<dbReference type="PROSITE" id="PS52015">
    <property type="entry name" value="TONB_CTD"/>
    <property type="match status" value="1"/>
</dbReference>
<evidence type="ECO:0000256" key="7">
    <source>
        <dbReference type="ARBA" id="ARBA00022927"/>
    </source>
</evidence>
<gene>
    <name evidence="12" type="ORF">FRD01_02510</name>
</gene>
<dbReference type="GO" id="GO:0015031">
    <property type="term" value="P:protein transport"/>
    <property type="evidence" value="ECO:0007669"/>
    <property type="project" value="UniProtKB-KW"/>
</dbReference>
<keyword evidence="4" id="KW-1003">Cell membrane</keyword>
<evidence type="ECO:0000256" key="10">
    <source>
        <dbReference type="SAM" id="MobiDB-lite"/>
    </source>
</evidence>
<dbReference type="KEGG" id="bbae:FRD01_02510"/>
<sequence length="157" mass="16850">MDPVNLEGLTMDSMGEAGAFEIKAGTGIKTGKMTTKVVDPSRFGKIKTAEGGTGEGYSKPAPKRTCPATKPVIGRRVKGKYPPEAKRRQIEGAVVALLTVKTNGKVGKVEVISGAGFGLDEAAVEAFKQWTFKPATQNCEPIEYKIRITHDFSLSDY</sequence>
<feature type="domain" description="TonB C-terminal" evidence="11">
    <location>
        <begin position="66"/>
        <end position="157"/>
    </location>
</feature>
<protein>
    <submittedName>
        <fullName evidence="12">Energy transducer TonB</fullName>
    </submittedName>
</protein>
<feature type="region of interest" description="Disordered" evidence="10">
    <location>
        <begin position="44"/>
        <end position="69"/>
    </location>
</feature>
<dbReference type="SUPFAM" id="SSF74653">
    <property type="entry name" value="TolA/TonB C-terminal domain"/>
    <property type="match status" value="1"/>
</dbReference>
<keyword evidence="5" id="KW-0997">Cell inner membrane</keyword>
<dbReference type="Proteomes" id="UP000321595">
    <property type="component" value="Chromosome"/>
</dbReference>
<name>A0A5B8XRY4_9DELT</name>
<evidence type="ECO:0000256" key="2">
    <source>
        <dbReference type="ARBA" id="ARBA00006555"/>
    </source>
</evidence>
<keyword evidence="13" id="KW-1185">Reference proteome</keyword>
<evidence type="ECO:0000256" key="3">
    <source>
        <dbReference type="ARBA" id="ARBA00022448"/>
    </source>
</evidence>
<evidence type="ECO:0000256" key="4">
    <source>
        <dbReference type="ARBA" id="ARBA00022475"/>
    </source>
</evidence>
<evidence type="ECO:0000256" key="9">
    <source>
        <dbReference type="ARBA" id="ARBA00023136"/>
    </source>
</evidence>
<dbReference type="InterPro" id="IPR051045">
    <property type="entry name" value="TonB-dependent_transducer"/>
</dbReference>
<organism evidence="12 13">
    <name type="scientific">Microvenator marinus</name>
    <dbReference type="NCBI Taxonomy" id="2600177"/>
    <lineage>
        <taxon>Bacteria</taxon>
        <taxon>Deltaproteobacteria</taxon>
        <taxon>Bradymonadales</taxon>
        <taxon>Microvenatoraceae</taxon>
        <taxon>Microvenator</taxon>
    </lineage>
</organism>
<evidence type="ECO:0000256" key="6">
    <source>
        <dbReference type="ARBA" id="ARBA00022692"/>
    </source>
</evidence>
<keyword evidence="3" id="KW-0813">Transport</keyword>
<evidence type="ECO:0000256" key="1">
    <source>
        <dbReference type="ARBA" id="ARBA00004383"/>
    </source>
</evidence>
<keyword evidence="8" id="KW-1133">Transmembrane helix</keyword>
<dbReference type="InterPro" id="IPR037682">
    <property type="entry name" value="TonB_C"/>
</dbReference>
<dbReference type="PANTHER" id="PTHR33446">
    <property type="entry name" value="PROTEIN TONB-RELATED"/>
    <property type="match status" value="1"/>
</dbReference>
<dbReference type="GO" id="GO:0055085">
    <property type="term" value="P:transmembrane transport"/>
    <property type="evidence" value="ECO:0007669"/>
    <property type="project" value="InterPro"/>
</dbReference>
<dbReference type="InterPro" id="IPR006260">
    <property type="entry name" value="TonB/TolA_C"/>
</dbReference>
<keyword evidence="9" id="KW-0472">Membrane</keyword>
<dbReference type="OrthoDB" id="9810145at2"/>
<accession>A0A5B8XRY4</accession>
<reference evidence="12 13" key="1">
    <citation type="submission" date="2019-08" db="EMBL/GenBank/DDBJ databases">
        <authorList>
            <person name="Liang Q."/>
        </authorList>
    </citation>
    <scope>NUCLEOTIDE SEQUENCE [LARGE SCALE GENOMIC DNA]</scope>
    <source>
        <strain evidence="12 13">V1718</strain>
    </source>
</reference>
<dbReference type="Pfam" id="PF03544">
    <property type="entry name" value="TonB_C"/>
    <property type="match status" value="1"/>
</dbReference>
<evidence type="ECO:0000259" key="11">
    <source>
        <dbReference type="PROSITE" id="PS52015"/>
    </source>
</evidence>
<dbReference type="AlphaFoldDB" id="A0A5B8XRY4"/>
<keyword evidence="6" id="KW-0812">Transmembrane</keyword>
<dbReference type="Gene3D" id="3.30.1150.10">
    <property type="match status" value="1"/>
</dbReference>
<keyword evidence="7" id="KW-0653">Protein transport</keyword>
<evidence type="ECO:0000256" key="5">
    <source>
        <dbReference type="ARBA" id="ARBA00022519"/>
    </source>
</evidence>
<evidence type="ECO:0000313" key="12">
    <source>
        <dbReference type="EMBL" id="QED26149.1"/>
    </source>
</evidence>
<proteinExistence type="inferred from homology"/>
<dbReference type="EMBL" id="CP042467">
    <property type="protein sequence ID" value="QED26149.1"/>
    <property type="molecule type" value="Genomic_DNA"/>
</dbReference>
<evidence type="ECO:0000256" key="8">
    <source>
        <dbReference type="ARBA" id="ARBA00022989"/>
    </source>
</evidence>